<name>A0A2S7FEN9_CLOBU</name>
<evidence type="ECO:0000313" key="2">
    <source>
        <dbReference type="Proteomes" id="UP000238081"/>
    </source>
</evidence>
<dbReference type="AlphaFoldDB" id="A0A2S7FEN9"/>
<evidence type="ECO:0000313" key="1">
    <source>
        <dbReference type="EMBL" id="PPV17592.1"/>
    </source>
</evidence>
<dbReference type="SUPFAM" id="SSF53041">
    <property type="entry name" value="Resolvase-like"/>
    <property type="match status" value="1"/>
</dbReference>
<gene>
    <name evidence="1" type="ORF">AWN73_07510</name>
</gene>
<dbReference type="Proteomes" id="UP000238081">
    <property type="component" value="Unassembled WGS sequence"/>
</dbReference>
<dbReference type="InterPro" id="IPR006119">
    <property type="entry name" value="Resolv_N"/>
</dbReference>
<accession>A0A2S7FEN9</accession>
<dbReference type="PROSITE" id="PS00398">
    <property type="entry name" value="RECOMBINASES_2"/>
    <property type="match status" value="1"/>
</dbReference>
<dbReference type="GO" id="GO:0003677">
    <property type="term" value="F:DNA binding"/>
    <property type="evidence" value="ECO:0007669"/>
    <property type="project" value="InterPro"/>
</dbReference>
<sequence>MQRKMFGYVRTTIKGKGKEEQIETIKKYCADNGFDINEREIVVDAISSDNLNRDGYKALVEYMVRSGDVIIISELDRLGRSSESIKSEWERLYENKIDIVIVDSPVLSTFNKNEEDKIKINEIVVELLGYLGDKEKKRNRIKQADGINKLKSRNNGKGIGRPKTEITKEFKVQYKLWKNKKQSAVDTYNNLGLTKATFYRLVKEFEEKK</sequence>
<dbReference type="PROSITE" id="PS51736">
    <property type="entry name" value="RECOMBINASES_3"/>
    <property type="match status" value="1"/>
</dbReference>
<dbReference type="Gene3D" id="3.40.50.1390">
    <property type="entry name" value="Resolvase, N-terminal catalytic domain"/>
    <property type="match status" value="1"/>
</dbReference>
<reference evidence="1 2" key="1">
    <citation type="submission" date="2016-01" db="EMBL/GenBank/DDBJ databases">
        <title>Characterization of the Clostridium difficile lineages that are prevalent in Hong Kong and China.</title>
        <authorList>
            <person name="Kwok J.S.-L."/>
            <person name="Lam W.-Y."/>
            <person name="Ip M."/>
            <person name="Chan T.-F."/>
            <person name="Hawkey P.M."/>
            <person name="Tsui S.K.-W."/>
        </authorList>
    </citation>
    <scope>NUCLEOTIDE SEQUENCE [LARGE SCALE GENOMIC DNA]</scope>
    <source>
        <strain evidence="1 2">300064</strain>
    </source>
</reference>
<organism evidence="1 2">
    <name type="scientific">Clostridium butyricum</name>
    <dbReference type="NCBI Taxonomy" id="1492"/>
    <lineage>
        <taxon>Bacteria</taxon>
        <taxon>Bacillati</taxon>
        <taxon>Bacillota</taxon>
        <taxon>Clostridia</taxon>
        <taxon>Eubacteriales</taxon>
        <taxon>Clostridiaceae</taxon>
        <taxon>Clostridium</taxon>
    </lineage>
</organism>
<dbReference type="Pfam" id="PF00239">
    <property type="entry name" value="Resolvase"/>
    <property type="match status" value="1"/>
</dbReference>
<dbReference type="InterPro" id="IPR050639">
    <property type="entry name" value="SSR_resolvase"/>
</dbReference>
<dbReference type="PANTHER" id="PTHR30461:SF2">
    <property type="entry name" value="SERINE RECOMBINASE PINE-RELATED"/>
    <property type="match status" value="1"/>
</dbReference>
<dbReference type="GO" id="GO:0000150">
    <property type="term" value="F:DNA strand exchange activity"/>
    <property type="evidence" value="ECO:0007669"/>
    <property type="project" value="InterPro"/>
</dbReference>
<dbReference type="SMART" id="SM00857">
    <property type="entry name" value="Resolvase"/>
    <property type="match status" value="1"/>
</dbReference>
<protein>
    <submittedName>
        <fullName evidence="1">Resolvase</fullName>
    </submittedName>
</protein>
<dbReference type="RefSeq" id="WP_043663659.1">
    <property type="nucleotide sequence ID" value="NZ_CP013239.1"/>
</dbReference>
<dbReference type="InterPro" id="IPR006118">
    <property type="entry name" value="Recombinase_CS"/>
</dbReference>
<comment type="caution">
    <text evidence="1">The sequence shown here is derived from an EMBL/GenBank/DDBJ whole genome shotgun (WGS) entry which is preliminary data.</text>
</comment>
<dbReference type="EMBL" id="LRDH01000013">
    <property type="protein sequence ID" value="PPV17592.1"/>
    <property type="molecule type" value="Genomic_DNA"/>
</dbReference>
<proteinExistence type="predicted"/>
<dbReference type="InterPro" id="IPR036162">
    <property type="entry name" value="Resolvase-like_N_sf"/>
</dbReference>
<dbReference type="PANTHER" id="PTHR30461">
    <property type="entry name" value="DNA-INVERTASE FROM LAMBDOID PROPHAGE"/>
    <property type="match status" value="1"/>
</dbReference>